<proteinExistence type="predicted"/>
<dbReference type="InterPro" id="IPR049304">
    <property type="entry name" value="Gly_rich_dom"/>
</dbReference>
<accession>A0A1C9EGR3</accession>
<gene>
    <name evidence="3" type="ORF">SEA_GENGAR_27</name>
</gene>
<dbReference type="OrthoDB" id="9911at10239"/>
<reference evidence="3 4" key="1">
    <citation type="submission" date="2016-07" db="EMBL/GenBank/DDBJ databases">
        <authorList>
            <person name="Ahrens W.T."/>
            <person name="Alaniz S.M."/>
            <person name="Alfonso A.J."/>
            <person name="Andrade A.E."/>
            <person name="Blake C.D."/>
            <person name="Denney K.A."/>
            <person name="Edwards N.C."/>
            <person name="Flores L.M."/>
            <person name="Frontera C.D."/>
            <person name="Frontera J.K."/>
            <person name="Goins A.N."/>
            <person name="Harris C.E."/>
            <person name="Hinojosa K.L."/>
            <person name="Long R.M."/>
            <person name="Lopez J.C."/>
            <person name="Miller C.B."/>
            <person name="Mojica J.C."/>
            <person name="Morales C.A."/>
            <person name="Pena M.C."/>
            <person name="Quezada B.E."/>
            <person name="Rincon P.M."/>
            <person name="Robertson S."/>
            <person name="Soto A.J."/>
            <person name="Vasquez A.D."/>
            <person name="Villegas D.K."/>
            <person name="Vulgamore J.L."/>
            <person name="Robertson M."/>
            <person name="Hatherill J.R."/>
            <person name="Dovalina S.A."/>
            <person name="Zhang D."/>
            <person name="Delesalle V.A."/>
            <person name="Garlena R.A."/>
            <person name="Russell D.A."/>
            <person name="Pope W.H."/>
            <person name="Jacobs-Sera D."/>
            <person name="Hendrix R.W."/>
            <person name="Hatfull G.F."/>
        </authorList>
    </citation>
    <scope>NUCLEOTIDE SEQUENCE [LARGE SCALE GENOMIC DNA]</scope>
</reference>
<dbReference type="GeneID" id="29060922"/>
<evidence type="ECO:0000313" key="4">
    <source>
        <dbReference type="Proteomes" id="UP000203815"/>
    </source>
</evidence>
<organism evidence="3 4">
    <name type="scientific">Mycobacterium phage Gengar</name>
    <dbReference type="NCBI Taxonomy" id="1891963"/>
    <lineage>
        <taxon>Viruses</taxon>
        <taxon>Duplodnaviria</taxon>
        <taxon>Heunggongvirae</taxon>
        <taxon>Uroviricota</taxon>
        <taxon>Caudoviricetes</taxon>
        <taxon>Weiservirinae</taxon>
        <taxon>Kratiovirus</taxon>
        <taxon>Kratiovirus gengar</taxon>
    </lineage>
</organism>
<evidence type="ECO:0000313" key="3">
    <source>
        <dbReference type="EMBL" id="AON96682.1"/>
    </source>
</evidence>
<feature type="region of interest" description="Disordered" evidence="1">
    <location>
        <begin position="280"/>
        <end position="347"/>
    </location>
</feature>
<feature type="domain" description="Glycine-rich" evidence="2">
    <location>
        <begin position="177"/>
        <end position="355"/>
    </location>
</feature>
<protein>
    <recommendedName>
        <fullName evidence="2">Glycine-rich domain-containing protein</fullName>
    </recommendedName>
</protein>
<dbReference type="EMBL" id="KX636165">
    <property type="protein sequence ID" value="AON96682.1"/>
    <property type="molecule type" value="Genomic_DNA"/>
</dbReference>
<dbReference type="KEGG" id="vg:29060922"/>
<feature type="compositionally biased region" description="Gly residues" evidence="1">
    <location>
        <begin position="327"/>
        <end position="346"/>
    </location>
</feature>
<keyword evidence="4" id="KW-1185">Reference proteome</keyword>
<evidence type="ECO:0000256" key="1">
    <source>
        <dbReference type="SAM" id="MobiDB-lite"/>
    </source>
</evidence>
<name>A0A1C9EGR3_9CAUD</name>
<evidence type="ECO:0000259" key="2">
    <source>
        <dbReference type="Pfam" id="PF21722"/>
    </source>
</evidence>
<dbReference type="Pfam" id="PF21722">
    <property type="entry name" value="Gly_rich_2"/>
    <property type="match status" value="1"/>
</dbReference>
<feature type="compositionally biased region" description="Polar residues" evidence="1">
    <location>
        <begin position="302"/>
        <end position="324"/>
    </location>
</feature>
<dbReference type="Proteomes" id="UP000203815">
    <property type="component" value="Segment"/>
</dbReference>
<dbReference type="RefSeq" id="YP_009282272.1">
    <property type="nucleotide sequence ID" value="NC_031035.1"/>
</dbReference>
<sequence length="356" mass="35302">MAWSLDPLPLPRILIPGWGTVVDSVAVDDGAPGWFSPWTVLAGDTGIGEDIAELNRLRMIVADGGRGADSAAARFRVLAGDAGIGSDRIVTRPRIVVRDAGLGADFARAGVRPADAGIGADLIVVRPRMVVRDAGLGADLSAGLRLRQVVPIHMTGVGADFATARFTPRAAVLTPYTTPGTYTYTIPAWCSKIDLVLLGAGGGGASSGTFYALSGFPGAAGQWFIATLTRGVDIPWTATAITIIVGTGGARGSGGFTGTAGRAGESTTAAVPGMSTFIAPGGNGGGTSATGTTNYQGPGPSPQTQAVNGRTFTGGATQENRSTSGNPPGGAGAGGSPFGGAGGAGAAGAAWCVAYQ</sequence>